<dbReference type="CDD" id="cd01300">
    <property type="entry name" value="YtcJ_like"/>
    <property type="match status" value="1"/>
</dbReference>
<dbReference type="SUPFAM" id="SSF51556">
    <property type="entry name" value="Metallo-dependent hydrolases"/>
    <property type="match status" value="1"/>
</dbReference>
<dbReference type="Proteomes" id="UP000321204">
    <property type="component" value="Chromosome"/>
</dbReference>
<evidence type="ECO:0000313" key="3">
    <source>
        <dbReference type="Proteomes" id="UP000321204"/>
    </source>
</evidence>
<dbReference type="RefSeq" id="WP_146784563.1">
    <property type="nucleotide sequence ID" value="NZ_BAABIO010000002.1"/>
</dbReference>
<evidence type="ECO:0000259" key="1">
    <source>
        <dbReference type="Pfam" id="PF07969"/>
    </source>
</evidence>
<dbReference type="PANTHER" id="PTHR22642">
    <property type="entry name" value="IMIDAZOLONEPROPIONASE"/>
    <property type="match status" value="1"/>
</dbReference>
<dbReference type="GO" id="GO:0016810">
    <property type="term" value="F:hydrolase activity, acting on carbon-nitrogen (but not peptide) bonds"/>
    <property type="evidence" value="ECO:0007669"/>
    <property type="project" value="InterPro"/>
</dbReference>
<dbReference type="Gene3D" id="3.10.310.70">
    <property type="match status" value="1"/>
</dbReference>
<dbReference type="PANTHER" id="PTHR22642:SF2">
    <property type="entry name" value="PROTEIN LONG AFTER FAR-RED 3"/>
    <property type="match status" value="1"/>
</dbReference>
<gene>
    <name evidence="2" type="ORF">FSB75_06610</name>
</gene>
<evidence type="ECO:0000313" key="2">
    <source>
        <dbReference type="EMBL" id="QEC55583.1"/>
    </source>
</evidence>
<organism evidence="2 3">
    <name type="scientific">Flavisolibacter ginsenosidimutans</name>
    <dbReference type="NCBI Taxonomy" id="661481"/>
    <lineage>
        <taxon>Bacteria</taxon>
        <taxon>Pseudomonadati</taxon>
        <taxon>Bacteroidota</taxon>
        <taxon>Chitinophagia</taxon>
        <taxon>Chitinophagales</taxon>
        <taxon>Chitinophagaceae</taxon>
        <taxon>Flavisolibacter</taxon>
    </lineage>
</organism>
<dbReference type="KEGG" id="fgg:FSB75_06610"/>
<dbReference type="InterPro" id="IPR011059">
    <property type="entry name" value="Metal-dep_hydrolase_composite"/>
</dbReference>
<name>A0A5B8UGF2_9BACT</name>
<dbReference type="InterPro" id="IPR032466">
    <property type="entry name" value="Metal_Hydrolase"/>
</dbReference>
<sequence>MKNYFLFAATGLLSIASFAQKKTVDLLLYNATIYTVDKNFSVASAMAVKDGKILETGDSKKLLSQYDAKEKLDAKGAAVYPGFIDAHSHFLGYGLGLQTANLVGTESWEEILNRLLDFEKKKNLQPGQWLVGRGWDQNDWAVKEFPSKEKLDALFPNNPVMLTRVDGHAAIANQQALKLAGVTASTHLNGGQVEVKNNKLTGILVDNAVGLVGSKIPSPSVSQVSSALMDAQRACFAVGLTSLSDCGVSHQVATLFDSLQKKGLLKMRIYAMLSDATENYNWARVHGKIKTASLNVSSFKVYADGALGSRGACLLQPYTDKPDWTGFLLSSQQHFDSVAAVIYKMNWQMNTHAIGDSGNRTMLKIYSKYLKGKNDRRWRIEHAQVINREDFSLFGKYSIVPSVQPTHATSDMYWAGNRLGAQRLKGAYAYRDLLKENGWIPLGTDFPVEDISPFKTFYAAVFRMDAKGFPAGGFQMENALRREDAICGMTIWAAKAAFEEGEKGSLEKGKFADFVLLDQDLMKASPKAIIDAKVLATYISGVKVYGK</sequence>
<dbReference type="OrthoDB" id="9767366at2"/>
<reference evidence="2 3" key="1">
    <citation type="journal article" date="2015" name="Int. J. Syst. Evol. Microbiol.">
        <title>Flavisolibacter ginsenosidimutans sp. nov., with ginsenoside-converting activity isolated from soil used for cultivating ginseng.</title>
        <authorList>
            <person name="Zhao Y."/>
            <person name="Liu Q."/>
            <person name="Kang M.S."/>
            <person name="Jin F."/>
            <person name="Yu H."/>
            <person name="Im W.T."/>
        </authorList>
    </citation>
    <scope>NUCLEOTIDE SEQUENCE [LARGE SCALE GENOMIC DNA]</scope>
    <source>
        <strain evidence="2 3">Gsoil 636</strain>
    </source>
</reference>
<dbReference type="InterPro" id="IPR013108">
    <property type="entry name" value="Amidohydro_3"/>
</dbReference>
<keyword evidence="3" id="KW-1185">Reference proteome</keyword>
<dbReference type="InterPro" id="IPR033932">
    <property type="entry name" value="YtcJ-like"/>
</dbReference>
<dbReference type="SUPFAM" id="SSF51338">
    <property type="entry name" value="Composite domain of metallo-dependent hydrolases"/>
    <property type="match status" value="1"/>
</dbReference>
<dbReference type="Gene3D" id="2.30.40.10">
    <property type="entry name" value="Urease, subunit C, domain 1"/>
    <property type="match status" value="1"/>
</dbReference>
<protein>
    <submittedName>
        <fullName evidence="2">Amidohydrolase</fullName>
    </submittedName>
</protein>
<keyword evidence="2" id="KW-0378">Hydrolase</keyword>
<proteinExistence type="predicted"/>
<accession>A0A5B8UGF2</accession>
<feature type="domain" description="Amidohydrolase 3" evidence="1">
    <location>
        <begin position="72"/>
        <end position="545"/>
    </location>
</feature>
<dbReference type="EMBL" id="CP042433">
    <property type="protein sequence ID" value="QEC55583.1"/>
    <property type="molecule type" value="Genomic_DNA"/>
</dbReference>
<dbReference type="Pfam" id="PF07969">
    <property type="entry name" value="Amidohydro_3"/>
    <property type="match status" value="1"/>
</dbReference>
<dbReference type="AlphaFoldDB" id="A0A5B8UGF2"/>
<dbReference type="Gene3D" id="3.20.20.140">
    <property type="entry name" value="Metal-dependent hydrolases"/>
    <property type="match status" value="1"/>
</dbReference>